<feature type="compositionally biased region" description="Basic residues" evidence="1">
    <location>
        <begin position="20"/>
        <end position="30"/>
    </location>
</feature>
<accession>A0ABM3NUC9</accession>
<feature type="compositionally biased region" description="Pro residues" evidence="1">
    <location>
        <begin position="1"/>
        <end position="11"/>
    </location>
</feature>
<feature type="region of interest" description="Disordered" evidence="1">
    <location>
        <begin position="1"/>
        <end position="45"/>
    </location>
</feature>
<dbReference type="RefSeq" id="XP_053063036.1">
    <property type="nucleotide sequence ID" value="XM_053207061.1"/>
</dbReference>
<feature type="region of interest" description="Disordered" evidence="1">
    <location>
        <begin position="75"/>
        <end position="111"/>
    </location>
</feature>
<dbReference type="RefSeq" id="XP_053063037.1">
    <property type="nucleotide sequence ID" value="XM_053207062.1"/>
</dbReference>
<evidence type="ECO:0000313" key="2">
    <source>
        <dbReference type="Proteomes" id="UP001652583"/>
    </source>
</evidence>
<reference evidence="3 4" key="1">
    <citation type="submission" date="2025-05" db="UniProtKB">
        <authorList>
            <consortium name="RefSeq"/>
        </authorList>
    </citation>
    <scope>IDENTIFICATION</scope>
    <source>
        <tissue evidence="3 4">Blood</tissue>
    </source>
</reference>
<dbReference type="GeneID" id="128312569"/>
<sequence length="318" mass="33891">MSRPPGAPAAPAPVRAQLRGPRRCACRKRPAGGQASGGHHCSPAARPRRWSPLLLGLCARGSSLAPAWTCPLGPPSATPGARGPLHGPLPPMRGLPGPEGDSQAGPASDCTCPGGDPWALLHIPNPSPRGTPSFAPRWQGQGGLLKGTRLLPANPPPPPRLIIQVPGWLAPAALLRHLPRAPGPGFPFSQINSTLRRNEKSARERRCFIMRFSPASLGIRHLAEWHTWLIRFNYVSFKFKNPLKERTALAAGRCLPTHRGNHGLLCLNCVTLPWAVAPREPGFQEGAGSGPPALKSTGQLHSVQRRKRAPCSVLASDL</sequence>
<organism evidence="2 3">
    <name type="scientific">Acinonyx jubatus</name>
    <name type="common">Cheetah</name>
    <dbReference type="NCBI Taxonomy" id="32536"/>
    <lineage>
        <taxon>Eukaryota</taxon>
        <taxon>Metazoa</taxon>
        <taxon>Chordata</taxon>
        <taxon>Craniata</taxon>
        <taxon>Vertebrata</taxon>
        <taxon>Euteleostomi</taxon>
        <taxon>Mammalia</taxon>
        <taxon>Eutheria</taxon>
        <taxon>Laurasiatheria</taxon>
        <taxon>Carnivora</taxon>
        <taxon>Feliformia</taxon>
        <taxon>Felidae</taxon>
        <taxon>Felinae</taxon>
        <taxon>Acinonyx</taxon>
    </lineage>
</organism>
<gene>
    <name evidence="3 4" type="primary">LOC128312569</name>
</gene>
<keyword evidence="2" id="KW-1185">Reference proteome</keyword>
<dbReference type="Proteomes" id="UP001652583">
    <property type="component" value="Chromosome D2"/>
</dbReference>
<feature type="region of interest" description="Disordered" evidence="1">
    <location>
        <begin position="285"/>
        <end position="318"/>
    </location>
</feature>
<name>A0ABM3NUC9_ACIJB</name>
<evidence type="ECO:0000256" key="1">
    <source>
        <dbReference type="SAM" id="MobiDB-lite"/>
    </source>
</evidence>
<evidence type="ECO:0000313" key="3">
    <source>
        <dbReference type="RefSeq" id="XP_053063036.1"/>
    </source>
</evidence>
<protein>
    <submittedName>
        <fullName evidence="3 4">Basic proline-rich protein-like</fullName>
    </submittedName>
</protein>
<evidence type="ECO:0000313" key="4">
    <source>
        <dbReference type="RefSeq" id="XP_053063037.1"/>
    </source>
</evidence>
<proteinExistence type="predicted"/>